<protein>
    <submittedName>
        <fullName evidence="1">Uncharacterized protein</fullName>
    </submittedName>
</protein>
<dbReference type="VEuPathDB" id="TriTrypDB:TRSC58_02021"/>
<reference evidence="1 2" key="1">
    <citation type="submission" date="2013-07" db="EMBL/GenBank/DDBJ databases">
        <authorList>
            <person name="Stoco P.H."/>
            <person name="Wagner G."/>
            <person name="Gerber A."/>
            <person name="Zaha A."/>
            <person name="Thompson C."/>
            <person name="Bartholomeu D.C."/>
            <person name="Luckemeyer D.D."/>
            <person name="Bahia D."/>
            <person name="Loreto E."/>
            <person name="Prestes E.B."/>
            <person name="Lima F.M."/>
            <person name="Rodrigues-Luiz G."/>
            <person name="Vallejo G.A."/>
            <person name="Filho J.F."/>
            <person name="Monteiro K.M."/>
            <person name="Tyler K.M."/>
            <person name="de Almeida L.G."/>
            <person name="Ortiz M.F."/>
            <person name="Siervo M.A."/>
            <person name="de Moraes M.H."/>
            <person name="Cunha O.L."/>
            <person name="Mendonca-Neto R."/>
            <person name="Silva R."/>
            <person name="Teixeira S.M."/>
            <person name="Murta S.M."/>
            <person name="Sincero T.C."/>
            <person name="Mendes T.A."/>
            <person name="Urmenyi T.P."/>
            <person name="Silva V.G."/>
            <person name="da Rocha W.D."/>
            <person name="Andersson B."/>
            <person name="Romanha A.J."/>
            <person name="Steindel M."/>
            <person name="de Vasconcelos A.T."/>
            <person name="Grisard E.C."/>
        </authorList>
    </citation>
    <scope>NUCLEOTIDE SEQUENCE [LARGE SCALE GENOMIC DNA]</scope>
    <source>
        <strain evidence="1 2">SC58</strain>
    </source>
</reference>
<accession>A0A061J5V0</accession>
<gene>
    <name evidence="1" type="ORF">TRSC58_02021</name>
</gene>
<dbReference type="EMBL" id="AUPL01002021">
    <property type="protein sequence ID" value="ESL10249.1"/>
    <property type="molecule type" value="Genomic_DNA"/>
</dbReference>
<evidence type="ECO:0000313" key="2">
    <source>
        <dbReference type="Proteomes" id="UP000031737"/>
    </source>
</evidence>
<evidence type="ECO:0000313" key="1">
    <source>
        <dbReference type="EMBL" id="ESL10249.1"/>
    </source>
</evidence>
<proteinExistence type="predicted"/>
<dbReference type="AlphaFoldDB" id="A0A061J5V0"/>
<keyword evidence="2" id="KW-1185">Reference proteome</keyword>
<dbReference type="OrthoDB" id="269117at2759"/>
<sequence length="130" mass="14902">MATHAHTKGMWRTLTLRLSRRGALFVSKKNLRLRCGTCRRLLPAAHFKATTLSQSLVCVDCKRLCVLCGLHLTLDHFTDASAELCDSCLAKRHVAQGNVYFRYPVLKYRACPFSVDQMRDEIRHEEGPRR</sequence>
<organism evidence="1 2">
    <name type="scientific">Trypanosoma rangeli SC58</name>
    <dbReference type="NCBI Taxonomy" id="429131"/>
    <lineage>
        <taxon>Eukaryota</taxon>
        <taxon>Discoba</taxon>
        <taxon>Euglenozoa</taxon>
        <taxon>Kinetoplastea</taxon>
        <taxon>Metakinetoplastina</taxon>
        <taxon>Trypanosomatida</taxon>
        <taxon>Trypanosomatidae</taxon>
        <taxon>Trypanosoma</taxon>
        <taxon>Herpetosoma</taxon>
    </lineage>
</organism>
<dbReference type="Proteomes" id="UP000031737">
    <property type="component" value="Unassembled WGS sequence"/>
</dbReference>
<name>A0A061J5V0_TRYRA</name>
<comment type="caution">
    <text evidence="1">The sequence shown here is derived from an EMBL/GenBank/DDBJ whole genome shotgun (WGS) entry which is preliminary data.</text>
</comment>